<sequence>MKHIRKLYEHLGVDKYYKDYGNQYQNPHNQQIEELITKNKNRLDYSSVLDFCAGGGEISWVLQELGYTSFTGSDPYTHQLYKKNLAQQCYQWSFDDVIKGKLTGKYSCIISSFAMHLCDEQKLYPLVIQLFQHSKSLVILTPHKRPELENINGVELDFIDYVFTEKGKKVFLKHYKYSF</sequence>
<organism evidence="1">
    <name type="scientific">uncultured Aureispira sp</name>
    <dbReference type="NCBI Taxonomy" id="1331704"/>
    <lineage>
        <taxon>Bacteria</taxon>
        <taxon>Pseudomonadati</taxon>
        <taxon>Bacteroidota</taxon>
        <taxon>Saprospiria</taxon>
        <taxon>Saprospirales</taxon>
        <taxon>Saprospiraceae</taxon>
        <taxon>Aureispira</taxon>
        <taxon>environmental samples</taxon>
    </lineage>
</organism>
<protein>
    <recommendedName>
        <fullName evidence="2">Methyltransferase domain-containing protein</fullName>
    </recommendedName>
</protein>
<dbReference type="SUPFAM" id="SSF53335">
    <property type="entry name" value="S-adenosyl-L-methionine-dependent methyltransferases"/>
    <property type="match status" value="1"/>
</dbReference>
<accession>A0A6S6UAW3</accession>
<name>A0A6S6UAW3_9BACT</name>
<reference evidence="1" key="1">
    <citation type="submission" date="2020-01" db="EMBL/GenBank/DDBJ databases">
        <authorList>
            <person name="Meier V. D."/>
            <person name="Meier V D."/>
        </authorList>
    </citation>
    <scope>NUCLEOTIDE SEQUENCE</scope>
    <source>
        <strain evidence="1">HLG_WM_MAG_10</strain>
    </source>
</reference>
<proteinExistence type="predicted"/>
<dbReference type="Gene3D" id="3.40.50.150">
    <property type="entry name" value="Vaccinia Virus protein VP39"/>
    <property type="match status" value="1"/>
</dbReference>
<gene>
    <name evidence="1" type="ORF">HELGO_WM19213</name>
</gene>
<dbReference type="AlphaFoldDB" id="A0A6S6UAW3"/>
<evidence type="ECO:0008006" key="2">
    <source>
        <dbReference type="Google" id="ProtNLM"/>
    </source>
</evidence>
<dbReference type="EMBL" id="CACVAQ010000334">
    <property type="protein sequence ID" value="CAA6823859.1"/>
    <property type="molecule type" value="Genomic_DNA"/>
</dbReference>
<dbReference type="InterPro" id="IPR029063">
    <property type="entry name" value="SAM-dependent_MTases_sf"/>
</dbReference>
<evidence type="ECO:0000313" key="1">
    <source>
        <dbReference type="EMBL" id="CAA6823859.1"/>
    </source>
</evidence>